<dbReference type="PANTHER" id="PTHR46637:SF1">
    <property type="entry name" value="BLL5188 PROTEIN"/>
    <property type="match status" value="1"/>
</dbReference>
<dbReference type="InterPro" id="IPR025161">
    <property type="entry name" value="IS402-like_dom"/>
</dbReference>
<evidence type="ECO:0000313" key="3">
    <source>
        <dbReference type="Proteomes" id="UP001611494"/>
    </source>
</evidence>
<dbReference type="EMBL" id="JBIRYL010000001">
    <property type="protein sequence ID" value="MFI2229977.1"/>
    <property type="molecule type" value="Genomic_DNA"/>
</dbReference>
<dbReference type="RefSeq" id="WP_397061190.1">
    <property type="nucleotide sequence ID" value="NZ_JBIRYL010000001.1"/>
</dbReference>
<dbReference type="PANTHER" id="PTHR46637">
    <property type="entry name" value="TIS1421-TRANSPOSASE PROTEIN A"/>
    <property type="match status" value="1"/>
</dbReference>
<evidence type="ECO:0000259" key="1">
    <source>
        <dbReference type="Pfam" id="PF13340"/>
    </source>
</evidence>
<comment type="caution">
    <text evidence="2">The sequence shown here is derived from an EMBL/GenBank/DDBJ whole genome shotgun (WGS) entry which is preliminary data.</text>
</comment>
<proteinExistence type="predicted"/>
<protein>
    <submittedName>
        <fullName evidence="2">Transposase</fullName>
    </submittedName>
</protein>
<evidence type="ECO:0000313" key="2">
    <source>
        <dbReference type="EMBL" id="MFI2229977.1"/>
    </source>
</evidence>
<dbReference type="Proteomes" id="UP001611494">
    <property type="component" value="Unassembled WGS sequence"/>
</dbReference>
<dbReference type="InterPro" id="IPR052909">
    <property type="entry name" value="Transposase_6_like"/>
</dbReference>
<name>A0ABW7VTP0_9NOCA</name>
<dbReference type="Pfam" id="PF13340">
    <property type="entry name" value="DUF4096"/>
    <property type="match status" value="1"/>
</dbReference>
<accession>A0ABW7VTP0</accession>
<organism evidence="2 3">
    <name type="scientific">Nocardia testacea</name>
    <dbReference type="NCBI Taxonomy" id="248551"/>
    <lineage>
        <taxon>Bacteria</taxon>
        <taxon>Bacillati</taxon>
        <taxon>Actinomycetota</taxon>
        <taxon>Actinomycetes</taxon>
        <taxon>Mycobacteriales</taxon>
        <taxon>Nocardiaceae</taxon>
        <taxon>Nocardia</taxon>
    </lineage>
</organism>
<reference evidence="2 3" key="1">
    <citation type="submission" date="2024-10" db="EMBL/GenBank/DDBJ databases">
        <title>The Natural Products Discovery Center: Release of the First 8490 Sequenced Strains for Exploring Actinobacteria Biosynthetic Diversity.</title>
        <authorList>
            <person name="Kalkreuter E."/>
            <person name="Kautsar S.A."/>
            <person name="Yang D."/>
            <person name="Bader C.D."/>
            <person name="Teijaro C.N."/>
            <person name="Fluegel L."/>
            <person name="Davis C.M."/>
            <person name="Simpson J.R."/>
            <person name="Lauterbach L."/>
            <person name="Steele A.D."/>
            <person name="Gui C."/>
            <person name="Meng S."/>
            <person name="Li G."/>
            <person name="Viehrig K."/>
            <person name="Ye F."/>
            <person name="Su P."/>
            <person name="Kiefer A.F."/>
            <person name="Nichols A."/>
            <person name="Cepeda A.J."/>
            <person name="Yan W."/>
            <person name="Fan B."/>
            <person name="Jiang Y."/>
            <person name="Adhikari A."/>
            <person name="Zheng C.-J."/>
            <person name="Schuster L."/>
            <person name="Cowan T.M."/>
            <person name="Smanski M.J."/>
            <person name="Chevrette M.G."/>
            <person name="De Carvalho L.P.S."/>
            <person name="Shen B."/>
        </authorList>
    </citation>
    <scope>NUCLEOTIDE SEQUENCE [LARGE SCALE GENOMIC DNA]</scope>
    <source>
        <strain evidence="2 3">NPDC019377</strain>
    </source>
</reference>
<sequence length="87" mass="10443">MGRGDLTDEQWAVLESLLPKSARVGRPPIWSRRQLIDGIRFHVRTGAPWRDAPVEYGPWSRVYDLFRRWQRNGTWQRILTRLQLDER</sequence>
<gene>
    <name evidence="2" type="ORF">ACH49Z_09010</name>
</gene>
<keyword evidence="3" id="KW-1185">Reference proteome</keyword>
<feature type="domain" description="Insertion element IS402-like" evidence="1">
    <location>
        <begin position="6"/>
        <end position="78"/>
    </location>
</feature>